<gene>
    <name evidence="2" type="ORF">SDC9_60435</name>
</gene>
<comment type="caution">
    <text evidence="2">The sequence shown here is derived from an EMBL/GenBank/DDBJ whole genome shotgun (WGS) entry which is preliminary data.</text>
</comment>
<evidence type="ECO:0000256" key="1">
    <source>
        <dbReference type="SAM" id="MobiDB-lite"/>
    </source>
</evidence>
<dbReference type="AlphaFoldDB" id="A0A644XD00"/>
<name>A0A644XD00_9ZZZZ</name>
<sequence>MQLRPDQTLHGDEAMQSMSYPPLPESIAKTELHVITICSCPGYVQHPKEP</sequence>
<evidence type="ECO:0000313" key="2">
    <source>
        <dbReference type="EMBL" id="MPM14075.1"/>
    </source>
</evidence>
<dbReference type="EMBL" id="VSSQ01002221">
    <property type="protein sequence ID" value="MPM14075.1"/>
    <property type="molecule type" value="Genomic_DNA"/>
</dbReference>
<proteinExistence type="predicted"/>
<protein>
    <submittedName>
        <fullName evidence="2">Uncharacterized protein</fullName>
    </submittedName>
</protein>
<accession>A0A644XD00</accession>
<organism evidence="2">
    <name type="scientific">bioreactor metagenome</name>
    <dbReference type="NCBI Taxonomy" id="1076179"/>
    <lineage>
        <taxon>unclassified sequences</taxon>
        <taxon>metagenomes</taxon>
        <taxon>ecological metagenomes</taxon>
    </lineage>
</organism>
<reference evidence="2" key="1">
    <citation type="submission" date="2019-08" db="EMBL/GenBank/DDBJ databases">
        <authorList>
            <person name="Kucharzyk K."/>
            <person name="Murdoch R.W."/>
            <person name="Higgins S."/>
            <person name="Loffler F."/>
        </authorList>
    </citation>
    <scope>NUCLEOTIDE SEQUENCE</scope>
</reference>
<feature type="region of interest" description="Disordered" evidence="1">
    <location>
        <begin position="1"/>
        <end position="22"/>
    </location>
</feature>